<sequence>MDWTIRRDMKNHSSQRLPKASEIISTMIV</sequence>
<name>A0A8S5SDQ2_9CAUD</name>
<protein>
    <submittedName>
        <fullName evidence="1">Uncharacterized protein</fullName>
    </submittedName>
</protein>
<accession>A0A8S5SDQ2</accession>
<evidence type="ECO:0000313" key="1">
    <source>
        <dbReference type="EMBL" id="DAF49064.1"/>
    </source>
</evidence>
<organism evidence="1">
    <name type="scientific">Siphoviridae sp. ctnpt50</name>
    <dbReference type="NCBI Taxonomy" id="2827941"/>
    <lineage>
        <taxon>Viruses</taxon>
        <taxon>Duplodnaviria</taxon>
        <taxon>Heunggongvirae</taxon>
        <taxon>Uroviricota</taxon>
        <taxon>Caudoviricetes</taxon>
    </lineage>
</organism>
<dbReference type="EMBL" id="BK032577">
    <property type="protein sequence ID" value="DAF49064.1"/>
    <property type="molecule type" value="Genomic_DNA"/>
</dbReference>
<reference evidence="1" key="1">
    <citation type="journal article" date="2021" name="Proc. Natl. Acad. Sci. U.S.A.">
        <title>A Catalog of Tens of Thousands of Viruses from Human Metagenomes Reveals Hidden Associations with Chronic Diseases.</title>
        <authorList>
            <person name="Tisza M.J."/>
            <person name="Buck C.B."/>
        </authorList>
    </citation>
    <scope>NUCLEOTIDE SEQUENCE</scope>
    <source>
        <strain evidence="1">Ctnpt50</strain>
    </source>
</reference>
<proteinExistence type="predicted"/>